<dbReference type="EMBL" id="PTRA01000001">
    <property type="protein sequence ID" value="PQA59847.1"/>
    <property type="molecule type" value="Genomic_DNA"/>
</dbReference>
<name>A0A2S7IQ52_9BACT</name>
<organism evidence="1 2">
    <name type="scientific">Siphonobacter curvatus</name>
    <dbReference type="NCBI Taxonomy" id="2094562"/>
    <lineage>
        <taxon>Bacteria</taxon>
        <taxon>Pseudomonadati</taxon>
        <taxon>Bacteroidota</taxon>
        <taxon>Cytophagia</taxon>
        <taxon>Cytophagales</taxon>
        <taxon>Cytophagaceae</taxon>
        <taxon>Siphonobacter</taxon>
    </lineage>
</organism>
<sequence>MSTMNDRCTQHLNQLLELQLADAWQKDIESLLVRGLTMPDTELTLEQRTQQNERYIMLMCTLCKQQEISNK</sequence>
<dbReference type="Proteomes" id="UP000239590">
    <property type="component" value="Unassembled WGS sequence"/>
</dbReference>
<keyword evidence="2" id="KW-1185">Reference proteome</keyword>
<accession>A0A2S7IQ52</accession>
<comment type="caution">
    <text evidence="1">The sequence shown here is derived from an EMBL/GenBank/DDBJ whole genome shotgun (WGS) entry which is preliminary data.</text>
</comment>
<proteinExistence type="predicted"/>
<reference evidence="2" key="1">
    <citation type="submission" date="2018-02" db="EMBL/GenBank/DDBJ databases">
        <title>Genome sequencing of Solimonas sp. HR-BB.</title>
        <authorList>
            <person name="Lee Y."/>
            <person name="Jeon C.O."/>
        </authorList>
    </citation>
    <scope>NUCLEOTIDE SEQUENCE [LARGE SCALE GENOMIC DNA]</scope>
    <source>
        <strain evidence="2">HR-U</strain>
    </source>
</reference>
<evidence type="ECO:0000313" key="2">
    <source>
        <dbReference type="Proteomes" id="UP000239590"/>
    </source>
</evidence>
<protein>
    <submittedName>
        <fullName evidence="1">Uncharacterized protein</fullName>
    </submittedName>
</protein>
<dbReference type="AlphaFoldDB" id="A0A2S7IQ52"/>
<gene>
    <name evidence="1" type="ORF">C5O19_09555</name>
</gene>
<evidence type="ECO:0000313" key="1">
    <source>
        <dbReference type="EMBL" id="PQA59847.1"/>
    </source>
</evidence>